<gene>
    <name evidence="1" type="ORF">AWB79_04841</name>
</gene>
<dbReference type="STRING" id="1777140.AWB79_04841"/>
<dbReference type="EMBL" id="FCOA02000018">
    <property type="protein sequence ID" value="SAK77959.1"/>
    <property type="molecule type" value="Genomic_DNA"/>
</dbReference>
<organism evidence="1 2">
    <name type="scientific">Caballeronia hypogeia</name>
    <dbReference type="NCBI Taxonomy" id="1777140"/>
    <lineage>
        <taxon>Bacteria</taxon>
        <taxon>Pseudomonadati</taxon>
        <taxon>Pseudomonadota</taxon>
        <taxon>Betaproteobacteria</taxon>
        <taxon>Burkholderiales</taxon>
        <taxon>Burkholderiaceae</taxon>
        <taxon>Caballeronia</taxon>
    </lineage>
</organism>
<dbReference type="SUPFAM" id="SSF53756">
    <property type="entry name" value="UDP-Glycosyltransferase/glycogen phosphorylase"/>
    <property type="match status" value="1"/>
</dbReference>
<evidence type="ECO:0000313" key="1">
    <source>
        <dbReference type="EMBL" id="SAK77959.1"/>
    </source>
</evidence>
<proteinExistence type="predicted"/>
<accession>A0A158C6L4</accession>
<evidence type="ECO:0000313" key="2">
    <source>
        <dbReference type="Proteomes" id="UP000054851"/>
    </source>
</evidence>
<protein>
    <submittedName>
        <fullName evidence="1">TPR domain-containing protein</fullName>
    </submittedName>
</protein>
<dbReference type="InterPro" id="IPR002201">
    <property type="entry name" value="Glyco_trans_9"/>
</dbReference>
<dbReference type="Proteomes" id="UP000054851">
    <property type="component" value="Unassembled WGS sequence"/>
</dbReference>
<dbReference type="AlphaFoldDB" id="A0A158C6L4"/>
<dbReference type="GO" id="GO:0016757">
    <property type="term" value="F:glycosyltransferase activity"/>
    <property type="evidence" value="ECO:0007669"/>
    <property type="project" value="InterPro"/>
</dbReference>
<dbReference type="Pfam" id="PF01075">
    <property type="entry name" value="Glyco_transf_9"/>
    <property type="match status" value="1"/>
</dbReference>
<sequence length="480" mass="54865">MRIGTRNNAASQNQRHRMIENYEQLPPRLYAGEIDECFRFLDEREHADGHSAQYWHWRAVAHLRAGEFLRTVDICCRITRDANDFGFQVHALCDACAHLGLKEVALAVIEYFALKGAFAPVGAFLWRVYGWHYLGEDQRVLEMCPDGMEEHPTYVLGHHQGRSAMRLHGIARGVEQLHRYWSSHEARRVLFPHVDVEHYWCGARQLPACLEIRSIASGYGDMVNWVRYAAALQALGVRIVIGDGSDLFYRLAMPSAEQQRHAQALREAGFSVTADGALWTDPFALFTSLFPVLGHASAQRYIEPADPQNVDTLVEDIRQRAGARRCIGIFWSSCESANNFANRSLRLPDLAPLFDDTDDIHWVVMQRGFERLRWLDDPRAHDVQRFTTLAPDMTLAQSVSLIDRLDGFIGNDGGLSHVAGALGKPGFMFLNQVAEWRYEREPDRTAWYPAMRLVRAPRLGDWDDVVRTLRQRLIDDRIRA</sequence>
<name>A0A158C6L4_9BURK</name>
<dbReference type="Gene3D" id="3.40.50.2000">
    <property type="entry name" value="Glycogen Phosphorylase B"/>
    <property type="match status" value="1"/>
</dbReference>
<reference evidence="1" key="1">
    <citation type="submission" date="2016-01" db="EMBL/GenBank/DDBJ databases">
        <authorList>
            <person name="Peeters C."/>
        </authorList>
    </citation>
    <scope>NUCLEOTIDE SEQUENCE</scope>
    <source>
        <strain evidence="1">LMG 29322</strain>
    </source>
</reference>
<keyword evidence="2" id="KW-1185">Reference proteome</keyword>
<comment type="caution">
    <text evidence="1">The sequence shown here is derived from an EMBL/GenBank/DDBJ whole genome shotgun (WGS) entry which is preliminary data.</text>
</comment>